<dbReference type="Gene3D" id="3.40.720.10">
    <property type="entry name" value="Alkaline Phosphatase, subunit A"/>
    <property type="match status" value="1"/>
</dbReference>
<dbReference type="PANTHER" id="PTHR42693">
    <property type="entry name" value="ARYLSULFATASE FAMILY MEMBER"/>
    <property type="match status" value="1"/>
</dbReference>
<keyword evidence="7" id="KW-1133">Transmembrane helix</keyword>
<dbReference type="SUPFAM" id="SSF53649">
    <property type="entry name" value="Alkaline phosphatase-like"/>
    <property type="match status" value="1"/>
</dbReference>
<evidence type="ECO:0000256" key="6">
    <source>
        <dbReference type="ARBA" id="ARBA00022837"/>
    </source>
</evidence>
<evidence type="ECO:0000256" key="1">
    <source>
        <dbReference type="ARBA" id="ARBA00001913"/>
    </source>
</evidence>
<dbReference type="AlphaFoldDB" id="A0A4V2W2H9"/>
<feature type="transmembrane region" description="Helical" evidence="7">
    <location>
        <begin position="398"/>
        <end position="429"/>
    </location>
</feature>
<evidence type="ECO:0000256" key="2">
    <source>
        <dbReference type="ARBA" id="ARBA00008779"/>
    </source>
</evidence>
<evidence type="ECO:0000313" key="10">
    <source>
        <dbReference type="EMBL" id="TCV88129.1"/>
    </source>
</evidence>
<feature type="transmembrane region" description="Helical" evidence="7">
    <location>
        <begin position="492"/>
        <end position="512"/>
    </location>
</feature>
<dbReference type="Proteomes" id="UP000295367">
    <property type="component" value="Unassembled WGS sequence"/>
</dbReference>
<dbReference type="InterPro" id="IPR029044">
    <property type="entry name" value="Nucleotide-diphossugar_trans"/>
</dbReference>
<evidence type="ECO:0000259" key="8">
    <source>
        <dbReference type="Pfam" id="PF00535"/>
    </source>
</evidence>
<comment type="cofactor">
    <cofactor evidence="1">
        <name>Ca(2+)</name>
        <dbReference type="ChEBI" id="CHEBI:29108"/>
    </cofactor>
</comment>
<dbReference type="Pfam" id="PF00535">
    <property type="entry name" value="Glycos_transf_2"/>
    <property type="match status" value="1"/>
</dbReference>
<protein>
    <submittedName>
        <fullName evidence="10">Arylsulfatase A-like enzyme</fullName>
    </submittedName>
</protein>
<dbReference type="InterPro" id="IPR017850">
    <property type="entry name" value="Alkaline_phosphatase_core_sf"/>
</dbReference>
<feature type="domain" description="Glycosyltransferase 2-like" evidence="8">
    <location>
        <begin position="6"/>
        <end position="143"/>
    </location>
</feature>
<evidence type="ECO:0000313" key="11">
    <source>
        <dbReference type="Proteomes" id="UP000295367"/>
    </source>
</evidence>
<evidence type="ECO:0000259" key="9">
    <source>
        <dbReference type="Pfam" id="PF00884"/>
    </source>
</evidence>
<evidence type="ECO:0000256" key="5">
    <source>
        <dbReference type="ARBA" id="ARBA00022801"/>
    </source>
</evidence>
<evidence type="ECO:0000256" key="3">
    <source>
        <dbReference type="ARBA" id="ARBA00022723"/>
    </source>
</evidence>
<dbReference type="SUPFAM" id="SSF53448">
    <property type="entry name" value="Nucleotide-diphospho-sugar transferases"/>
    <property type="match status" value="1"/>
</dbReference>
<keyword evidence="7" id="KW-0472">Membrane</keyword>
<comment type="similarity">
    <text evidence="2">Belongs to the sulfatase family.</text>
</comment>
<dbReference type="Pfam" id="PF00884">
    <property type="entry name" value="Sulfatase"/>
    <property type="match status" value="1"/>
</dbReference>
<dbReference type="EMBL" id="SMCO01000004">
    <property type="protein sequence ID" value="TCV88129.1"/>
    <property type="molecule type" value="Genomic_DNA"/>
</dbReference>
<feature type="transmembrane region" description="Helical" evidence="7">
    <location>
        <begin position="519"/>
        <end position="540"/>
    </location>
</feature>
<keyword evidence="7" id="KW-0812">Transmembrane</keyword>
<keyword evidence="4" id="KW-0732">Signal</keyword>
<keyword evidence="6" id="KW-0106">Calcium</keyword>
<dbReference type="RefSeq" id="WP_124945761.1">
    <property type="nucleotide sequence ID" value="NZ_BHVT01000019.1"/>
</dbReference>
<name>A0A4V2W2H9_9PROT</name>
<dbReference type="GO" id="GO:0046872">
    <property type="term" value="F:metal ion binding"/>
    <property type="evidence" value="ECO:0007669"/>
    <property type="project" value="UniProtKB-KW"/>
</dbReference>
<dbReference type="OrthoDB" id="9766107at2"/>
<dbReference type="Gene3D" id="3.90.550.10">
    <property type="entry name" value="Spore Coat Polysaccharide Biosynthesis Protein SpsA, Chain A"/>
    <property type="match status" value="1"/>
</dbReference>
<feature type="domain" description="Sulfatase N-terminal" evidence="9">
    <location>
        <begin position="558"/>
        <end position="900"/>
    </location>
</feature>
<sequence>MVSTLTVLICTHNRALLLRRVLQSINLAMRPEKWQIRILVGVNNCSDETVESLQQYQQDAEQQGWLPLTWFEEPVPGKSHALNHAIRLLSDDAVALVDDDHRVDHEFLVEICKALETYPEATMFCGRILPDWDGTEPAWVYDTGPYRIYPLPVPRYDQGMVHRLVTVEHGPLPGGGNLFLRSGVFERVGGFSTELGPRGHDLGGGEDSEFVLTALQKGEQLQYVPEVLQHHYVDAERLKFSYLIRKSYQRSRSVARVHHQEKQVPRYIWRKLAEYVAHAVFSFSWPKARFYLMRTAATLGELQGMREKVQELSPLRNKHLTDRIGAGFWALLTIAGVISAGISVRFFPTILFQQVIEGALATLSNALAITLLISAKALRDFSQTGPQIQAEIRHHYRWYTLAAFARLVGWTLLLLILMGAVGTVIYAAMAAVSGLNYTFTGAFVAAFMGVALITSWQFCRQLFYIPASLVSSMHYRMSRLYPLWGMLNASRLHLFGGSIAFLVFLLFGFASLRLAQMGALAPLTALWGGFAALVGLAGWANAATTPTPVKSKRSDTRPNILMLGSDTLRADRLGVAGYRRQLTPKLDQMAKSATQFTQCYVPCARTAPSLISLFSGTWPHRHGIRDNFVADAETRLSVPCLPQILADAGYATVAVSDWCGADLGKFSLGFQKVDAPEDQWNIKYLIRQGPKDLRLFLSLFTHNRFGKYFLPEQYYLAGVPLTTQAGRDARARLSSLAGTDQPFLLNVFLSATHPPFGSEFPYYARFSDPKYSGESKFVMARLTDPQEIIRRQGDGRKEFDLDQIIDLYDGCVQSFDDEAGRILDHLEACGLAENTIVVVYSDHGMEFFEHETWGQGNSAVGDFSARIPLIIRDPRTQGSGVQQQTVRSVDIAPTLLELAGLKSPIVMDGISLASLVRGENLDLDLAAFNETGIWLTDLPGMPEDHLRYPNLLELLEVPDKSSGTLAIKPEYHDIVFEAKDRMVRLGPWKLVYQPLESRVLLRLFDLENDPGCLRDVSKQFPEICESLMLRLSEWMKGENEGQVSRSQRQKVSLLSAR</sequence>
<feature type="transmembrane region" description="Helical" evidence="7">
    <location>
        <begin position="359"/>
        <end position="378"/>
    </location>
</feature>
<comment type="caution">
    <text evidence="10">The sequence shown here is derived from an EMBL/GenBank/DDBJ whole genome shotgun (WGS) entry which is preliminary data.</text>
</comment>
<dbReference type="InterPro" id="IPR000917">
    <property type="entry name" value="Sulfatase_N"/>
</dbReference>
<dbReference type="CDD" id="cd16148">
    <property type="entry name" value="sulfatase_like"/>
    <property type="match status" value="1"/>
</dbReference>
<dbReference type="InterPro" id="IPR001173">
    <property type="entry name" value="Glyco_trans_2-like"/>
</dbReference>
<keyword evidence="11" id="KW-1185">Reference proteome</keyword>
<evidence type="ECO:0000256" key="7">
    <source>
        <dbReference type="SAM" id="Phobius"/>
    </source>
</evidence>
<evidence type="ECO:0000256" key="4">
    <source>
        <dbReference type="ARBA" id="ARBA00022729"/>
    </source>
</evidence>
<proteinExistence type="inferred from homology"/>
<dbReference type="CDD" id="cd00761">
    <property type="entry name" value="Glyco_tranf_GTA_type"/>
    <property type="match status" value="1"/>
</dbReference>
<reference evidence="10 11" key="1">
    <citation type="submission" date="2019-03" db="EMBL/GenBank/DDBJ databases">
        <title>Genomic Encyclopedia of Type Strains, Phase IV (KMG-IV): sequencing the most valuable type-strain genomes for metagenomic binning, comparative biology and taxonomic classification.</title>
        <authorList>
            <person name="Goeker M."/>
        </authorList>
    </citation>
    <scope>NUCLEOTIDE SEQUENCE [LARGE SCALE GENOMIC DNA]</scope>
    <source>
        <strain evidence="10 11">DSM 100309</strain>
    </source>
</reference>
<accession>A0A4V2W2H9</accession>
<dbReference type="PANTHER" id="PTHR42693:SF42">
    <property type="entry name" value="ARYLSULFATASE G"/>
    <property type="match status" value="1"/>
</dbReference>
<keyword evidence="5" id="KW-0378">Hydrolase</keyword>
<feature type="transmembrane region" description="Helical" evidence="7">
    <location>
        <begin position="326"/>
        <end position="347"/>
    </location>
</feature>
<gene>
    <name evidence="10" type="ORF">EDC63_10486</name>
</gene>
<dbReference type="GO" id="GO:0004065">
    <property type="term" value="F:arylsulfatase activity"/>
    <property type="evidence" value="ECO:0007669"/>
    <property type="project" value="TreeGrafter"/>
</dbReference>
<dbReference type="Gene3D" id="3.30.1120.10">
    <property type="match status" value="1"/>
</dbReference>
<keyword evidence="3" id="KW-0479">Metal-binding</keyword>
<dbReference type="InterPro" id="IPR050738">
    <property type="entry name" value="Sulfatase"/>
</dbReference>
<organism evidence="10 11">
    <name type="scientific">Sulfurirhabdus autotrophica</name>
    <dbReference type="NCBI Taxonomy" id="1706046"/>
    <lineage>
        <taxon>Bacteria</taxon>
        <taxon>Pseudomonadati</taxon>
        <taxon>Pseudomonadota</taxon>
        <taxon>Betaproteobacteria</taxon>
        <taxon>Nitrosomonadales</taxon>
        <taxon>Sulfuricellaceae</taxon>
        <taxon>Sulfurirhabdus</taxon>
    </lineage>
</organism>
<feature type="transmembrane region" description="Helical" evidence="7">
    <location>
        <begin position="435"/>
        <end position="454"/>
    </location>
</feature>